<feature type="transmembrane region" description="Helical" evidence="8">
    <location>
        <begin position="340"/>
        <end position="358"/>
    </location>
</feature>
<keyword evidence="5 8" id="KW-1133">Transmembrane helix</keyword>
<dbReference type="InterPro" id="IPR024041">
    <property type="entry name" value="NH4_transpt_AmtB-like_dom"/>
</dbReference>
<evidence type="ECO:0000256" key="6">
    <source>
        <dbReference type="ARBA" id="ARBA00023136"/>
    </source>
</evidence>
<feature type="domain" description="Ammonium transporter AmtB-like" evidence="9">
    <location>
        <begin position="58"/>
        <end position="459"/>
    </location>
</feature>
<keyword evidence="11" id="KW-1185">Reference proteome</keyword>
<accession>A0A2G8JTK6</accession>
<name>A0A2G8JTK6_STIJA</name>
<dbReference type="AlphaFoldDB" id="A0A2G8JTK6"/>
<feature type="transmembrane region" description="Helical" evidence="8">
    <location>
        <begin position="250"/>
        <end position="273"/>
    </location>
</feature>
<evidence type="ECO:0000256" key="4">
    <source>
        <dbReference type="ARBA" id="ARBA00022692"/>
    </source>
</evidence>
<evidence type="ECO:0000256" key="7">
    <source>
        <dbReference type="ARBA" id="ARBA00023177"/>
    </source>
</evidence>
<evidence type="ECO:0000259" key="9">
    <source>
        <dbReference type="Pfam" id="PF00909"/>
    </source>
</evidence>
<proteinExistence type="inferred from homology"/>
<evidence type="ECO:0000313" key="10">
    <source>
        <dbReference type="EMBL" id="PIK39096.1"/>
    </source>
</evidence>
<feature type="transmembrane region" description="Helical" evidence="8">
    <location>
        <begin position="314"/>
        <end position="334"/>
    </location>
</feature>
<evidence type="ECO:0000256" key="8">
    <source>
        <dbReference type="RuleBase" id="RU362002"/>
    </source>
</evidence>
<comment type="caution">
    <text evidence="8">Lacks conserved residue(s) required for the propagation of feature annotation.</text>
</comment>
<comment type="similarity">
    <text evidence="2 8">Belongs to the ammonia transporter channel (TC 1.A.11.2) family.</text>
</comment>
<sequence>MSNLTTGFDLVTDSSTTEDPLSQMSEIFNSTTKGPLSQVPEVQDSGGIEALNWDDATWILTSAFIIFTMQSGFGLLESGSVSSKNEVNIMIKNTVDVLFGGLSYWMFGFGFSIWIDGESNQFSGVSNFFLDAAVDHIHSGQIFSLFFFQTSFATTATTIVSGSMAERTKLEAYVIFSMLNTFVYCFPAHWLWRSEENWFYQMGAIDLAGASTVHLVGGVTGLVATVMLGPRTGRFKDKGTASKMGSPTNAVLGLFMLWWGWLGFNCGSTYGIAKRQVGPGYQILLANKFYIYSRIMSRYFIFYSYVTKKRKFDIVYIINGVLGSLVSITAYCALARPWEGLVIGAVGGGVACLSVPIIEMLRIDDPVSVVPVHCVAAIWGMLSVGLFGEVDELDHILRYPGLFKGGGFKLLGVQLIVVIIIGLWSAVVSFIVLKILDVTIHIRVPLHEELLGADLVEHSVSGSFDKTSGEWYDVTGTLVTIIDMSSQETYTTSIRQLEHLLSNYERLQSSRRRSFAFGFRRQPALYPRRIAFKNVTTGNESNENMDSMKEMRKHSNVYVGPYESTGHATVSTQTQEDTCVFASA</sequence>
<dbReference type="Gene3D" id="1.10.3430.10">
    <property type="entry name" value="Ammonium transporter AmtB like domains"/>
    <property type="match status" value="1"/>
</dbReference>
<dbReference type="InterPro" id="IPR001905">
    <property type="entry name" value="Ammonium_transpt"/>
</dbReference>
<dbReference type="SUPFAM" id="SSF111352">
    <property type="entry name" value="Ammonium transporter"/>
    <property type="match status" value="1"/>
</dbReference>
<dbReference type="NCBIfam" id="TIGR00836">
    <property type="entry name" value="amt"/>
    <property type="match status" value="1"/>
</dbReference>
<comment type="caution">
    <text evidence="10">The sequence shown here is derived from an EMBL/GenBank/DDBJ whole genome shotgun (WGS) entry which is preliminary data.</text>
</comment>
<dbReference type="STRING" id="307972.A0A2G8JTK6"/>
<dbReference type="FunFam" id="1.10.3430.10:FF:000008">
    <property type="entry name" value="Ammonium transporter"/>
    <property type="match status" value="1"/>
</dbReference>
<dbReference type="Proteomes" id="UP000230750">
    <property type="component" value="Unassembled WGS sequence"/>
</dbReference>
<dbReference type="PANTHER" id="PTHR11730:SF58">
    <property type="entry name" value="AMMONIUM TRANSPORTER"/>
    <property type="match status" value="1"/>
</dbReference>
<feature type="transmembrane region" description="Helical" evidence="8">
    <location>
        <begin position="172"/>
        <end position="192"/>
    </location>
</feature>
<comment type="subcellular location">
    <subcellularLocation>
        <location evidence="8">Cell membrane</location>
        <topology evidence="8">Multi-pass membrane protein</topology>
    </subcellularLocation>
    <subcellularLocation>
        <location evidence="1">Membrane</location>
        <topology evidence="1">Multi-pass membrane protein</topology>
    </subcellularLocation>
</comment>
<feature type="transmembrane region" description="Helical" evidence="8">
    <location>
        <begin position="56"/>
        <end position="76"/>
    </location>
</feature>
<evidence type="ECO:0000256" key="3">
    <source>
        <dbReference type="ARBA" id="ARBA00022448"/>
    </source>
</evidence>
<dbReference type="PANTHER" id="PTHR11730">
    <property type="entry name" value="AMMONIUM TRANSPORTER"/>
    <property type="match status" value="1"/>
</dbReference>
<protein>
    <recommendedName>
        <fullName evidence="8">Ammonium transporter</fullName>
    </recommendedName>
</protein>
<dbReference type="GO" id="GO:0005886">
    <property type="term" value="C:plasma membrane"/>
    <property type="evidence" value="ECO:0007669"/>
    <property type="project" value="UniProtKB-SubCell"/>
</dbReference>
<evidence type="ECO:0000256" key="5">
    <source>
        <dbReference type="ARBA" id="ARBA00022989"/>
    </source>
</evidence>
<evidence type="ECO:0000256" key="2">
    <source>
        <dbReference type="ARBA" id="ARBA00005887"/>
    </source>
</evidence>
<dbReference type="GO" id="GO:0008519">
    <property type="term" value="F:ammonium channel activity"/>
    <property type="evidence" value="ECO:0007669"/>
    <property type="project" value="InterPro"/>
</dbReference>
<dbReference type="EMBL" id="MRZV01001277">
    <property type="protein sequence ID" value="PIK39096.1"/>
    <property type="molecule type" value="Genomic_DNA"/>
</dbReference>
<organism evidence="10 11">
    <name type="scientific">Stichopus japonicus</name>
    <name type="common">Sea cucumber</name>
    <dbReference type="NCBI Taxonomy" id="307972"/>
    <lineage>
        <taxon>Eukaryota</taxon>
        <taxon>Metazoa</taxon>
        <taxon>Echinodermata</taxon>
        <taxon>Eleutherozoa</taxon>
        <taxon>Echinozoa</taxon>
        <taxon>Holothuroidea</taxon>
        <taxon>Aspidochirotacea</taxon>
        <taxon>Aspidochirotida</taxon>
        <taxon>Stichopodidae</taxon>
        <taxon>Apostichopus</taxon>
    </lineage>
</organism>
<dbReference type="GO" id="GO:0097272">
    <property type="term" value="P:ammonium homeostasis"/>
    <property type="evidence" value="ECO:0007669"/>
    <property type="project" value="TreeGrafter"/>
</dbReference>
<keyword evidence="4 8" id="KW-0812">Transmembrane</keyword>
<gene>
    <name evidence="10" type="ORF">BSL78_24060</name>
</gene>
<dbReference type="InterPro" id="IPR029020">
    <property type="entry name" value="Ammonium/urea_transptr"/>
</dbReference>
<dbReference type="OrthoDB" id="534912at2759"/>
<reference evidence="10 11" key="1">
    <citation type="journal article" date="2017" name="PLoS Biol.">
        <title>The sea cucumber genome provides insights into morphological evolution and visceral regeneration.</title>
        <authorList>
            <person name="Zhang X."/>
            <person name="Sun L."/>
            <person name="Yuan J."/>
            <person name="Sun Y."/>
            <person name="Gao Y."/>
            <person name="Zhang L."/>
            <person name="Li S."/>
            <person name="Dai H."/>
            <person name="Hamel J.F."/>
            <person name="Liu C."/>
            <person name="Yu Y."/>
            <person name="Liu S."/>
            <person name="Lin W."/>
            <person name="Guo K."/>
            <person name="Jin S."/>
            <person name="Xu P."/>
            <person name="Storey K.B."/>
            <person name="Huan P."/>
            <person name="Zhang T."/>
            <person name="Zhou Y."/>
            <person name="Zhang J."/>
            <person name="Lin C."/>
            <person name="Li X."/>
            <person name="Xing L."/>
            <person name="Huo D."/>
            <person name="Sun M."/>
            <person name="Wang L."/>
            <person name="Mercier A."/>
            <person name="Li F."/>
            <person name="Yang H."/>
            <person name="Xiang J."/>
        </authorList>
    </citation>
    <scope>NUCLEOTIDE SEQUENCE [LARGE SCALE GENOMIC DNA]</scope>
    <source>
        <strain evidence="10">Shaxun</strain>
        <tissue evidence="10">Muscle</tissue>
    </source>
</reference>
<evidence type="ECO:0000256" key="1">
    <source>
        <dbReference type="ARBA" id="ARBA00004141"/>
    </source>
</evidence>
<feature type="transmembrane region" description="Helical" evidence="8">
    <location>
        <begin position="408"/>
        <end position="433"/>
    </location>
</feature>
<keyword evidence="6 8" id="KW-0472">Membrane</keyword>
<feature type="transmembrane region" description="Helical" evidence="8">
    <location>
        <begin position="97"/>
        <end position="115"/>
    </location>
</feature>
<evidence type="ECO:0000313" key="11">
    <source>
        <dbReference type="Proteomes" id="UP000230750"/>
    </source>
</evidence>
<feature type="transmembrane region" description="Helical" evidence="8">
    <location>
        <begin position="142"/>
        <end position="160"/>
    </location>
</feature>
<dbReference type="Pfam" id="PF00909">
    <property type="entry name" value="Ammonium_transp"/>
    <property type="match status" value="1"/>
</dbReference>
<keyword evidence="7 8" id="KW-0924">Ammonia transport</keyword>
<feature type="transmembrane region" description="Helical" evidence="8">
    <location>
        <begin position="198"/>
        <end position="229"/>
    </location>
</feature>
<keyword evidence="3 8" id="KW-0813">Transport</keyword>